<evidence type="ECO:0000256" key="2">
    <source>
        <dbReference type="SAM" id="SignalP"/>
    </source>
</evidence>
<dbReference type="AlphaFoldDB" id="A0A9P9EJV4"/>
<evidence type="ECO:0000256" key="1">
    <source>
        <dbReference type="SAM" id="MobiDB-lite"/>
    </source>
</evidence>
<sequence length="187" mass="20174">MRRATCLDHPRPYQSVAPSGTACAPSNSAQCCSLLILFALVLSSPLFQNNTSLAHASGPCGVWVWWTCLSLSLSLSPFLSHPPYPYHNHNHYHYHNPLAIITPSHTHPPTLFFPRALPPVPPLRSFALSVSSDSFLSASHITSHSDAHAGPSTAKEGDAKLTPAQAGMDGTDGSPSPLEHASPRWRR</sequence>
<feature type="chain" id="PRO_5040168419" evidence="2">
    <location>
        <begin position="44"/>
        <end position="187"/>
    </location>
</feature>
<protein>
    <submittedName>
        <fullName evidence="3">Uncharacterized protein</fullName>
    </submittedName>
</protein>
<feature type="signal peptide" evidence="2">
    <location>
        <begin position="1"/>
        <end position="43"/>
    </location>
</feature>
<keyword evidence="2" id="KW-0732">Signal</keyword>
<comment type="caution">
    <text evidence="3">The sequence shown here is derived from an EMBL/GenBank/DDBJ whole genome shotgun (WGS) entry which is preliminary data.</text>
</comment>
<dbReference type="PROSITE" id="PS51257">
    <property type="entry name" value="PROKAR_LIPOPROTEIN"/>
    <property type="match status" value="1"/>
</dbReference>
<dbReference type="EMBL" id="JAGMWT010000001">
    <property type="protein sequence ID" value="KAH7139003.1"/>
    <property type="molecule type" value="Genomic_DNA"/>
</dbReference>
<dbReference type="Proteomes" id="UP000700596">
    <property type="component" value="Unassembled WGS sequence"/>
</dbReference>
<evidence type="ECO:0000313" key="4">
    <source>
        <dbReference type="Proteomes" id="UP000700596"/>
    </source>
</evidence>
<gene>
    <name evidence="3" type="ORF">B0J11DRAFT_32668</name>
</gene>
<reference evidence="3" key="1">
    <citation type="journal article" date="2021" name="Nat. Commun.">
        <title>Genetic determinants of endophytism in the Arabidopsis root mycobiome.</title>
        <authorList>
            <person name="Mesny F."/>
            <person name="Miyauchi S."/>
            <person name="Thiergart T."/>
            <person name="Pickel B."/>
            <person name="Atanasova L."/>
            <person name="Karlsson M."/>
            <person name="Huettel B."/>
            <person name="Barry K.W."/>
            <person name="Haridas S."/>
            <person name="Chen C."/>
            <person name="Bauer D."/>
            <person name="Andreopoulos W."/>
            <person name="Pangilinan J."/>
            <person name="LaButti K."/>
            <person name="Riley R."/>
            <person name="Lipzen A."/>
            <person name="Clum A."/>
            <person name="Drula E."/>
            <person name="Henrissat B."/>
            <person name="Kohler A."/>
            <person name="Grigoriev I.V."/>
            <person name="Martin F.M."/>
            <person name="Hacquard S."/>
        </authorList>
    </citation>
    <scope>NUCLEOTIDE SEQUENCE</scope>
    <source>
        <strain evidence="3">MPI-CAGE-CH-0243</strain>
    </source>
</reference>
<accession>A0A9P9EJV4</accession>
<keyword evidence="4" id="KW-1185">Reference proteome</keyword>
<organism evidence="3 4">
    <name type="scientific">Dendryphion nanum</name>
    <dbReference type="NCBI Taxonomy" id="256645"/>
    <lineage>
        <taxon>Eukaryota</taxon>
        <taxon>Fungi</taxon>
        <taxon>Dikarya</taxon>
        <taxon>Ascomycota</taxon>
        <taxon>Pezizomycotina</taxon>
        <taxon>Dothideomycetes</taxon>
        <taxon>Pleosporomycetidae</taxon>
        <taxon>Pleosporales</taxon>
        <taxon>Torulaceae</taxon>
        <taxon>Dendryphion</taxon>
    </lineage>
</organism>
<evidence type="ECO:0000313" key="3">
    <source>
        <dbReference type="EMBL" id="KAH7139003.1"/>
    </source>
</evidence>
<proteinExistence type="predicted"/>
<name>A0A9P9EJV4_9PLEO</name>
<feature type="region of interest" description="Disordered" evidence="1">
    <location>
        <begin position="144"/>
        <end position="187"/>
    </location>
</feature>